<evidence type="ECO:0000256" key="2">
    <source>
        <dbReference type="ARBA" id="ARBA00022692"/>
    </source>
</evidence>
<dbReference type="EMBL" id="JAMKFE010000003">
    <property type="protein sequence ID" value="MCM5678956.1"/>
    <property type="molecule type" value="Genomic_DNA"/>
</dbReference>
<evidence type="ECO:0000256" key="3">
    <source>
        <dbReference type="ARBA" id="ARBA00022989"/>
    </source>
</evidence>
<keyword evidence="5" id="KW-0807">Transducer</keyword>
<gene>
    <name evidence="7" type="ORF">M8A51_05360</name>
</gene>
<name>A0ABT0YJP4_9BURK</name>
<evidence type="ECO:0000313" key="8">
    <source>
        <dbReference type="Proteomes" id="UP001165541"/>
    </source>
</evidence>
<evidence type="ECO:0000313" key="7">
    <source>
        <dbReference type="EMBL" id="MCM5678956.1"/>
    </source>
</evidence>
<evidence type="ECO:0000256" key="1">
    <source>
        <dbReference type="ARBA" id="ARBA00004141"/>
    </source>
</evidence>
<evidence type="ECO:0000256" key="4">
    <source>
        <dbReference type="ARBA" id="ARBA00023136"/>
    </source>
</evidence>
<dbReference type="Pfam" id="PF13675">
    <property type="entry name" value="PilJ"/>
    <property type="match status" value="1"/>
</dbReference>
<keyword evidence="4" id="KW-0472">Membrane</keyword>
<accession>A0ABT0YJP4</accession>
<comment type="subcellular location">
    <subcellularLocation>
        <location evidence="1">Membrane</location>
        <topology evidence="1">Multi-pass membrane protein</topology>
    </subcellularLocation>
</comment>
<feature type="domain" description="Methyl-accepting transducer" evidence="6">
    <location>
        <begin position="164"/>
        <end position="228"/>
    </location>
</feature>
<sequence>MPLARTLATSPPPLADAPVVAVSGDTLAALINLAGRQRMLSQRIALQAVLASLGHEQALAAAREAVGLFADSHATLIHGKGRLPGAHFEEIRAAYFGPNGGDARIQEFIGLARRTLDALEASAAQGAGLMQALIAGATPILALLNQITQIYEAESRRCAAALQRRLGDLLGDITSVAKQARIVAVNAQVVAVRAGDAGREFTAVANVMTQVTAEMDELAQAAATLSTT</sequence>
<dbReference type="PROSITE" id="PS50111">
    <property type="entry name" value="CHEMOTAXIS_TRANSDUC_2"/>
    <property type="match status" value="1"/>
</dbReference>
<comment type="caution">
    <text evidence="7">The sequence shown here is derived from an EMBL/GenBank/DDBJ whole genome shotgun (WGS) entry which is preliminary data.</text>
</comment>
<protein>
    <submittedName>
        <fullName evidence="7">Type IV pili methyl-accepting chemotaxis transducer N-terminal domain-containing protein</fullName>
    </submittedName>
</protein>
<dbReference type="InterPro" id="IPR004089">
    <property type="entry name" value="MCPsignal_dom"/>
</dbReference>
<evidence type="ECO:0000259" key="6">
    <source>
        <dbReference type="PROSITE" id="PS50111"/>
    </source>
</evidence>
<evidence type="ECO:0000256" key="5">
    <source>
        <dbReference type="PROSITE-ProRule" id="PRU00284"/>
    </source>
</evidence>
<dbReference type="InterPro" id="IPR029095">
    <property type="entry name" value="NarX-like_N"/>
</dbReference>
<organism evidence="7 8">
    <name type="scientific">Caldimonas mangrovi</name>
    <dbReference type="NCBI Taxonomy" id="2944811"/>
    <lineage>
        <taxon>Bacteria</taxon>
        <taxon>Pseudomonadati</taxon>
        <taxon>Pseudomonadota</taxon>
        <taxon>Betaproteobacteria</taxon>
        <taxon>Burkholderiales</taxon>
        <taxon>Sphaerotilaceae</taxon>
        <taxon>Caldimonas</taxon>
    </lineage>
</organism>
<keyword evidence="3" id="KW-1133">Transmembrane helix</keyword>
<dbReference type="RefSeq" id="WP_251777148.1">
    <property type="nucleotide sequence ID" value="NZ_JAMKFE010000003.1"/>
</dbReference>
<dbReference type="SUPFAM" id="SSF58104">
    <property type="entry name" value="Methyl-accepting chemotaxis protein (MCP) signaling domain"/>
    <property type="match status" value="1"/>
</dbReference>
<proteinExistence type="predicted"/>
<keyword evidence="8" id="KW-1185">Reference proteome</keyword>
<dbReference type="Gene3D" id="6.10.250.3200">
    <property type="match status" value="1"/>
</dbReference>
<keyword evidence="2" id="KW-0812">Transmembrane</keyword>
<reference evidence="7" key="1">
    <citation type="submission" date="2022-05" db="EMBL/GenBank/DDBJ databases">
        <title>Schlegelella sp. nov., isolated from mangrove soil.</title>
        <authorList>
            <person name="Liu Y."/>
            <person name="Ge X."/>
            <person name="Liu W."/>
        </authorList>
    </citation>
    <scope>NUCLEOTIDE SEQUENCE</scope>
    <source>
        <strain evidence="7">S2-27</strain>
    </source>
</reference>
<dbReference type="Proteomes" id="UP001165541">
    <property type="component" value="Unassembled WGS sequence"/>
</dbReference>